<sequence length="40" mass="4573">MTLRQAEGFLAPQTFCQPYRPRQKPCNARGHYVAFSEDGT</sequence>
<gene>
    <name evidence="1" type="ORF">AVDCRST_MAG12-1171</name>
</gene>
<name>A0A6J4RKS0_9ACTN</name>
<proteinExistence type="predicted"/>
<organism evidence="1">
    <name type="scientific">uncultured Rubrobacteraceae bacterium</name>
    <dbReference type="NCBI Taxonomy" id="349277"/>
    <lineage>
        <taxon>Bacteria</taxon>
        <taxon>Bacillati</taxon>
        <taxon>Actinomycetota</taxon>
        <taxon>Rubrobacteria</taxon>
        <taxon>Rubrobacterales</taxon>
        <taxon>Rubrobacteraceae</taxon>
        <taxon>environmental samples</taxon>
    </lineage>
</organism>
<dbReference type="AlphaFoldDB" id="A0A6J4RKS0"/>
<dbReference type="EMBL" id="CADCVK010000189">
    <property type="protein sequence ID" value="CAA9476080.1"/>
    <property type="molecule type" value="Genomic_DNA"/>
</dbReference>
<reference evidence="1" key="1">
    <citation type="submission" date="2020-02" db="EMBL/GenBank/DDBJ databases">
        <authorList>
            <person name="Meier V. D."/>
        </authorList>
    </citation>
    <scope>NUCLEOTIDE SEQUENCE</scope>
    <source>
        <strain evidence="1">AVDCRST_MAG12</strain>
    </source>
</reference>
<accession>A0A6J4RKS0</accession>
<protein>
    <submittedName>
        <fullName evidence="1">Uncharacterized protein</fullName>
    </submittedName>
</protein>
<evidence type="ECO:0000313" key="1">
    <source>
        <dbReference type="EMBL" id="CAA9476080.1"/>
    </source>
</evidence>